<evidence type="ECO:0000313" key="2">
    <source>
        <dbReference type="Proteomes" id="UP001335737"/>
    </source>
</evidence>
<comment type="caution">
    <text evidence="1">The sequence shown here is derived from an EMBL/GenBank/DDBJ whole genome shotgun (WGS) entry which is preliminary data.</text>
</comment>
<organism evidence="1 2">
    <name type="scientific">Virgibacillus tibetensis</name>
    <dbReference type="NCBI Taxonomy" id="3042313"/>
    <lineage>
        <taxon>Bacteria</taxon>
        <taxon>Bacillati</taxon>
        <taxon>Bacillota</taxon>
        <taxon>Bacilli</taxon>
        <taxon>Bacillales</taxon>
        <taxon>Bacillaceae</taxon>
        <taxon>Virgibacillus</taxon>
    </lineage>
</organism>
<proteinExistence type="predicted"/>
<sequence>MKEHEMEVIALLIGEVLKGNKTSGDIKSKIRTLRSSFDKLHYCFQE</sequence>
<dbReference type="InterPro" id="IPR015422">
    <property type="entry name" value="PyrdxlP-dep_Trfase_small"/>
</dbReference>
<evidence type="ECO:0000313" key="1">
    <source>
        <dbReference type="EMBL" id="MEC5423789.1"/>
    </source>
</evidence>
<dbReference type="Proteomes" id="UP001335737">
    <property type="component" value="Unassembled WGS sequence"/>
</dbReference>
<accession>A0ABU6KG02</accession>
<name>A0ABU6KG02_9BACI</name>
<gene>
    <name evidence="1" type="ORF">QGM71_09825</name>
</gene>
<dbReference type="EMBL" id="JARZFX010000003">
    <property type="protein sequence ID" value="MEC5423789.1"/>
    <property type="molecule type" value="Genomic_DNA"/>
</dbReference>
<keyword evidence="2" id="KW-1185">Reference proteome</keyword>
<reference evidence="1 2" key="1">
    <citation type="journal article" date="2024" name="Int. J. Syst. Evol. Microbiol.">
        <title>Virgibacillus tibetensis sp. nov., isolated from salt lake on the Tibetan Plateau of China.</title>
        <authorList>
            <person name="Phurbu D."/>
            <person name="Liu Z.-X."/>
            <person name="Wang R."/>
            <person name="Zheng Y.-Y."/>
            <person name="Liu H.-C."/>
            <person name="Zhou Y.-G."/>
            <person name="Yu Y.-J."/>
            <person name="Li A.-H."/>
        </authorList>
    </citation>
    <scope>NUCLEOTIDE SEQUENCE [LARGE SCALE GENOMIC DNA]</scope>
    <source>
        <strain evidence="1 2">C22-A2</strain>
    </source>
</reference>
<dbReference type="RefSeq" id="WP_327607356.1">
    <property type="nucleotide sequence ID" value="NZ_JARZFX010000003.1"/>
</dbReference>
<protein>
    <submittedName>
        <fullName evidence="1">Uncharacterized protein</fullName>
    </submittedName>
</protein>
<dbReference type="Gene3D" id="3.90.1150.10">
    <property type="entry name" value="Aspartate Aminotransferase, domain 1"/>
    <property type="match status" value="1"/>
</dbReference>